<dbReference type="PRINTS" id="PR00081">
    <property type="entry name" value="GDHRDH"/>
</dbReference>
<protein>
    <submittedName>
        <fullName evidence="4">Short chain dehydrogenase reductase</fullName>
    </submittedName>
</protein>
<dbReference type="STRING" id="1141098.A0A1Y2DC97"/>
<gene>
    <name evidence="4" type="ORF">BCR38DRAFT_461476</name>
</gene>
<dbReference type="EMBL" id="MCFJ01000021">
    <property type="protein sequence ID" value="ORY56891.1"/>
    <property type="molecule type" value="Genomic_DNA"/>
</dbReference>
<dbReference type="OrthoDB" id="1933717at2759"/>
<keyword evidence="2" id="KW-0521">NADP</keyword>
<comment type="caution">
    <text evidence="4">The sequence shown here is derived from an EMBL/GenBank/DDBJ whole genome shotgun (WGS) entry which is preliminary data.</text>
</comment>
<dbReference type="InterPro" id="IPR002347">
    <property type="entry name" value="SDR_fam"/>
</dbReference>
<proteinExistence type="inferred from homology"/>
<name>A0A1Y2DC97_9PEZI</name>
<keyword evidence="5" id="KW-1185">Reference proteome</keyword>
<keyword evidence="3" id="KW-0560">Oxidoreductase</keyword>
<comment type="similarity">
    <text evidence="1">Belongs to the short-chain dehydrogenases/reductases (SDR) family.</text>
</comment>
<dbReference type="InParanoid" id="A0A1Y2DC97"/>
<dbReference type="PANTHER" id="PTHR43963">
    <property type="entry name" value="CARBONYL REDUCTASE 1-RELATED"/>
    <property type="match status" value="1"/>
</dbReference>
<dbReference type="RefSeq" id="XP_040710358.1">
    <property type="nucleotide sequence ID" value="XM_040862532.1"/>
</dbReference>
<accession>A0A1Y2DC97</accession>
<dbReference type="Pfam" id="PF00106">
    <property type="entry name" value="adh_short"/>
    <property type="match status" value="1"/>
</dbReference>
<organism evidence="4 5">
    <name type="scientific">Pseudomassariella vexata</name>
    <dbReference type="NCBI Taxonomy" id="1141098"/>
    <lineage>
        <taxon>Eukaryota</taxon>
        <taxon>Fungi</taxon>
        <taxon>Dikarya</taxon>
        <taxon>Ascomycota</taxon>
        <taxon>Pezizomycotina</taxon>
        <taxon>Sordariomycetes</taxon>
        <taxon>Xylariomycetidae</taxon>
        <taxon>Amphisphaeriales</taxon>
        <taxon>Pseudomassariaceae</taxon>
        <taxon>Pseudomassariella</taxon>
    </lineage>
</organism>
<sequence>MSNQPVALITGANGSLGAAIASILATIHGYHVFLAARTLSTATELAQSLTARGLSASSVQLDLTSDASIHTAVATIKATHPKLDVLINNAAVLLELQGTDLSTRDLLNATFQPNVFGTAVLTEACLPLLRLAKNPRIVFVSSRNGSITQTLDRNWAYHSFEVPAYKASKAALNMIAMRYMTKLEDVGGMVNMVCPGLVKSKMVEFHPDGREPEEAADKVVELAILREGGVTGTFTDADGVVPW</sequence>
<reference evidence="4 5" key="1">
    <citation type="submission" date="2016-07" db="EMBL/GenBank/DDBJ databases">
        <title>Pervasive Adenine N6-methylation of Active Genes in Fungi.</title>
        <authorList>
            <consortium name="DOE Joint Genome Institute"/>
            <person name="Mondo S.J."/>
            <person name="Dannebaum R.O."/>
            <person name="Kuo R.C."/>
            <person name="Labutti K."/>
            <person name="Haridas S."/>
            <person name="Kuo A."/>
            <person name="Salamov A."/>
            <person name="Ahrendt S.R."/>
            <person name="Lipzen A."/>
            <person name="Sullivan W."/>
            <person name="Andreopoulos W.B."/>
            <person name="Clum A."/>
            <person name="Lindquist E."/>
            <person name="Daum C."/>
            <person name="Ramamoorthy G.K."/>
            <person name="Gryganskyi A."/>
            <person name="Culley D."/>
            <person name="Magnuson J.K."/>
            <person name="James T.Y."/>
            <person name="O'Malley M.A."/>
            <person name="Stajich J.E."/>
            <person name="Spatafora J.W."/>
            <person name="Visel A."/>
            <person name="Grigoriev I.V."/>
        </authorList>
    </citation>
    <scope>NUCLEOTIDE SEQUENCE [LARGE SCALE GENOMIC DNA]</scope>
    <source>
        <strain evidence="4 5">CBS 129021</strain>
    </source>
</reference>
<dbReference type="GeneID" id="63778744"/>
<evidence type="ECO:0000256" key="1">
    <source>
        <dbReference type="ARBA" id="ARBA00006484"/>
    </source>
</evidence>
<dbReference type="InterPro" id="IPR036291">
    <property type="entry name" value="NAD(P)-bd_dom_sf"/>
</dbReference>
<evidence type="ECO:0000256" key="2">
    <source>
        <dbReference type="ARBA" id="ARBA00022857"/>
    </source>
</evidence>
<dbReference type="Proteomes" id="UP000193689">
    <property type="component" value="Unassembled WGS sequence"/>
</dbReference>
<evidence type="ECO:0000313" key="4">
    <source>
        <dbReference type="EMBL" id="ORY56891.1"/>
    </source>
</evidence>
<evidence type="ECO:0000313" key="5">
    <source>
        <dbReference type="Proteomes" id="UP000193689"/>
    </source>
</evidence>
<dbReference type="Gene3D" id="3.40.50.720">
    <property type="entry name" value="NAD(P)-binding Rossmann-like Domain"/>
    <property type="match status" value="1"/>
</dbReference>
<dbReference type="GO" id="GO:0016491">
    <property type="term" value="F:oxidoreductase activity"/>
    <property type="evidence" value="ECO:0007669"/>
    <property type="project" value="UniProtKB-KW"/>
</dbReference>
<dbReference type="SUPFAM" id="SSF51735">
    <property type="entry name" value="NAD(P)-binding Rossmann-fold domains"/>
    <property type="match status" value="1"/>
</dbReference>
<dbReference type="AlphaFoldDB" id="A0A1Y2DC97"/>
<dbReference type="PANTHER" id="PTHR43963:SF6">
    <property type="entry name" value="CHAIN DEHYDROGENASE FAMILY PROTEIN, PUTATIVE (AFU_ORTHOLOGUE AFUA_3G15350)-RELATED"/>
    <property type="match status" value="1"/>
</dbReference>
<evidence type="ECO:0000256" key="3">
    <source>
        <dbReference type="ARBA" id="ARBA00023002"/>
    </source>
</evidence>